<reference evidence="2" key="1">
    <citation type="submission" date="2015-07" db="EMBL/GenBank/DDBJ databases">
        <title>Genome sequencing of Sunxiuqinia dokdonensis strain SK.</title>
        <authorList>
            <person name="Ahn S."/>
            <person name="Kim B.-C."/>
        </authorList>
    </citation>
    <scope>NUCLEOTIDE SEQUENCE [LARGE SCALE GENOMIC DNA]</scope>
    <source>
        <strain evidence="2">SK</strain>
    </source>
</reference>
<comment type="caution">
    <text evidence="1">The sequence shown here is derived from an EMBL/GenBank/DDBJ whole genome shotgun (WGS) entry which is preliminary data.</text>
</comment>
<dbReference type="AlphaFoldDB" id="A0A0L8V8F4"/>
<keyword evidence="2" id="KW-1185">Reference proteome</keyword>
<proteinExistence type="predicted"/>
<dbReference type="Proteomes" id="UP000036958">
    <property type="component" value="Unassembled WGS sequence"/>
</dbReference>
<sequence length="38" mass="4522">MIINKSYLNALVKETTDVLKNMLWLQSHWLMSVIIVYI</sequence>
<organism evidence="1 2">
    <name type="scientific">Sunxiuqinia dokdonensis</name>
    <dbReference type="NCBI Taxonomy" id="1409788"/>
    <lineage>
        <taxon>Bacteria</taxon>
        <taxon>Pseudomonadati</taxon>
        <taxon>Bacteroidota</taxon>
        <taxon>Bacteroidia</taxon>
        <taxon>Marinilabiliales</taxon>
        <taxon>Prolixibacteraceae</taxon>
        <taxon>Sunxiuqinia</taxon>
    </lineage>
</organism>
<evidence type="ECO:0000313" key="1">
    <source>
        <dbReference type="EMBL" id="KOH44726.1"/>
    </source>
</evidence>
<dbReference type="EMBL" id="LGIA01000154">
    <property type="protein sequence ID" value="KOH44726.1"/>
    <property type="molecule type" value="Genomic_DNA"/>
</dbReference>
<dbReference type="STRING" id="1409788.NC99_24650"/>
<protein>
    <submittedName>
        <fullName evidence="1">Uncharacterized protein</fullName>
    </submittedName>
</protein>
<accession>A0A0L8V8F4</accession>
<name>A0A0L8V8F4_9BACT</name>
<evidence type="ECO:0000313" key="2">
    <source>
        <dbReference type="Proteomes" id="UP000036958"/>
    </source>
</evidence>
<gene>
    <name evidence="1" type="ORF">NC99_24650</name>
</gene>